<dbReference type="EMBL" id="KZ824774">
    <property type="protein sequence ID" value="RAH85836.1"/>
    <property type="molecule type" value="Genomic_DNA"/>
</dbReference>
<dbReference type="RefSeq" id="XP_025531730.1">
    <property type="nucleotide sequence ID" value="XM_025674227.1"/>
</dbReference>
<organism evidence="3 4">
    <name type="scientific">Aspergillus japonicus CBS 114.51</name>
    <dbReference type="NCBI Taxonomy" id="1448312"/>
    <lineage>
        <taxon>Eukaryota</taxon>
        <taxon>Fungi</taxon>
        <taxon>Dikarya</taxon>
        <taxon>Ascomycota</taxon>
        <taxon>Pezizomycotina</taxon>
        <taxon>Eurotiomycetes</taxon>
        <taxon>Eurotiomycetidae</taxon>
        <taxon>Eurotiales</taxon>
        <taxon>Aspergillaceae</taxon>
        <taxon>Aspergillus</taxon>
        <taxon>Aspergillus subgen. Circumdati</taxon>
    </lineage>
</organism>
<dbReference type="GeneID" id="37177919"/>
<proteinExistence type="predicted"/>
<dbReference type="Proteomes" id="UP000249497">
    <property type="component" value="Unassembled WGS sequence"/>
</dbReference>
<accession>A0A8T8XC61</accession>
<dbReference type="Gene3D" id="3.40.50.1820">
    <property type="entry name" value="alpha/beta hydrolase"/>
    <property type="match status" value="1"/>
</dbReference>
<gene>
    <name evidence="3" type="ORF">BO86DRAFT_406972</name>
</gene>
<dbReference type="OrthoDB" id="94039at2759"/>
<name>A0A8T8XC61_ASPJA</name>
<evidence type="ECO:0000313" key="4">
    <source>
        <dbReference type="Proteomes" id="UP000249497"/>
    </source>
</evidence>
<evidence type="ECO:0000313" key="3">
    <source>
        <dbReference type="EMBL" id="RAH85836.1"/>
    </source>
</evidence>
<evidence type="ECO:0000256" key="1">
    <source>
        <dbReference type="SAM" id="MobiDB-lite"/>
    </source>
</evidence>
<keyword evidence="4" id="KW-1185">Reference proteome</keyword>
<dbReference type="SUPFAM" id="SSF53474">
    <property type="entry name" value="alpha/beta-Hydrolases"/>
    <property type="match status" value="1"/>
</dbReference>
<dbReference type="InterPro" id="IPR000073">
    <property type="entry name" value="AB_hydrolase_1"/>
</dbReference>
<dbReference type="AlphaFoldDB" id="A0A8T8XC61"/>
<reference evidence="3 4" key="1">
    <citation type="submission" date="2018-02" db="EMBL/GenBank/DDBJ databases">
        <title>The genomes of Aspergillus section Nigri reveals drivers in fungal speciation.</title>
        <authorList>
            <consortium name="DOE Joint Genome Institute"/>
            <person name="Vesth T.C."/>
            <person name="Nybo J."/>
            <person name="Theobald S."/>
            <person name="Brandl J."/>
            <person name="Frisvad J.C."/>
            <person name="Nielsen K.F."/>
            <person name="Lyhne E.K."/>
            <person name="Kogle M.E."/>
            <person name="Kuo A."/>
            <person name="Riley R."/>
            <person name="Clum A."/>
            <person name="Nolan M."/>
            <person name="Lipzen A."/>
            <person name="Salamov A."/>
            <person name="Henrissat B."/>
            <person name="Wiebenga A."/>
            <person name="De vries R.P."/>
            <person name="Grigoriev I.V."/>
            <person name="Mortensen U.H."/>
            <person name="Andersen M.R."/>
            <person name="Baker S.E."/>
        </authorList>
    </citation>
    <scope>NUCLEOTIDE SEQUENCE [LARGE SCALE GENOMIC DNA]</scope>
    <source>
        <strain evidence="3 4">CBS 114.51</strain>
    </source>
</reference>
<dbReference type="InterPro" id="IPR029058">
    <property type="entry name" value="AB_hydrolase_fold"/>
</dbReference>
<protein>
    <submittedName>
        <fullName evidence="3">Alpha/beta-hydrolase</fullName>
    </submittedName>
</protein>
<evidence type="ECO:0000259" key="2">
    <source>
        <dbReference type="Pfam" id="PF12697"/>
    </source>
</evidence>
<feature type="compositionally biased region" description="Basic and acidic residues" evidence="1">
    <location>
        <begin position="322"/>
        <end position="332"/>
    </location>
</feature>
<feature type="domain" description="AB hydrolase-1" evidence="2">
    <location>
        <begin position="82"/>
        <end position="368"/>
    </location>
</feature>
<feature type="region of interest" description="Disordered" evidence="1">
    <location>
        <begin position="322"/>
        <end position="343"/>
    </location>
</feature>
<dbReference type="Pfam" id="PF12697">
    <property type="entry name" value="Abhydrolase_6"/>
    <property type="match status" value="1"/>
</dbReference>
<sequence>MDPPQLNSGTMASSPFIITEHIIGCQHVREYPHATRHGDDALQLVVKRYTPKSNPDPQPGDVTIIGAHASGMPKELYEPIWEDTLAKLEHQGVRIRSIWVADTASQAASGLLNRQNLGNDPSWFDHSRDLLHLINTFKAEMPRPIFGVGHSLGAGQLILLSLMHPRLLTSLILIDPVLAPDVHTGKGAAFARASLSAPDKWASRAAATTFLRKQYRRWDPRAFDRLVEYGLFDTPSGVSLTTSRHQEVIQYLRANFSGRKPLVPEHESEEHDAVVHADIIGPAHAVAPFYRYEPILAFKLLKHVRPSVLYVFGERSPISTSEMREEKVERTGRGIGGSGGRSRGRVKEVVVPAAGHQVPFEDVGGVAAAMAGWLGEEVRRWKVDEERIQRDWGERSVEARVSLSGEWETQLKDSLKRKDKVVRAKL</sequence>